<reference evidence="1 2" key="1">
    <citation type="journal article" date="2023" name="Science">
        <title>Complex scaffold remodeling in plant triterpene biosynthesis.</title>
        <authorList>
            <person name="De La Pena R."/>
            <person name="Hodgson H."/>
            <person name="Liu J.C."/>
            <person name="Stephenson M.J."/>
            <person name="Martin A.C."/>
            <person name="Owen C."/>
            <person name="Harkess A."/>
            <person name="Leebens-Mack J."/>
            <person name="Jimenez L.E."/>
            <person name="Osbourn A."/>
            <person name="Sattely E.S."/>
        </authorList>
    </citation>
    <scope>NUCLEOTIDE SEQUENCE [LARGE SCALE GENOMIC DNA]</scope>
    <source>
        <strain evidence="2">cv. JPN11</strain>
        <tissue evidence="1">Leaf</tissue>
    </source>
</reference>
<name>A0ACC1XZP5_MELAZ</name>
<dbReference type="Proteomes" id="UP001164539">
    <property type="component" value="Chromosome 6"/>
</dbReference>
<evidence type="ECO:0000313" key="2">
    <source>
        <dbReference type="Proteomes" id="UP001164539"/>
    </source>
</evidence>
<evidence type="ECO:0000313" key="1">
    <source>
        <dbReference type="EMBL" id="KAJ4716596.1"/>
    </source>
</evidence>
<organism evidence="1 2">
    <name type="scientific">Melia azedarach</name>
    <name type="common">Chinaberry tree</name>
    <dbReference type="NCBI Taxonomy" id="155640"/>
    <lineage>
        <taxon>Eukaryota</taxon>
        <taxon>Viridiplantae</taxon>
        <taxon>Streptophyta</taxon>
        <taxon>Embryophyta</taxon>
        <taxon>Tracheophyta</taxon>
        <taxon>Spermatophyta</taxon>
        <taxon>Magnoliopsida</taxon>
        <taxon>eudicotyledons</taxon>
        <taxon>Gunneridae</taxon>
        <taxon>Pentapetalae</taxon>
        <taxon>rosids</taxon>
        <taxon>malvids</taxon>
        <taxon>Sapindales</taxon>
        <taxon>Meliaceae</taxon>
        <taxon>Melia</taxon>
    </lineage>
</organism>
<accession>A0ACC1XZP5</accession>
<gene>
    <name evidence="1" type="ORF">OWV82_011589</name>
</gene>
<comment type="caution">
    <text evidence="1">The sequence shown here is derived from an EMBL/GenBank/DDBJ whole genome shotgun (WGS) entry which is preliminary data.</text>
</comment>
<proteinExistence type="predicted"/>
<sequence length="352" mass="40712">MAEAKLQKSLNPEAPEFLPKRSQIPSFHDYQNQNPPSPYIQTYTMPVFPRSFYPNPYSIEPVLQHHDFQSPLPTASFTEPAAPLLMVGEQPYAAAVAVQKGDRGVARRGCRNRFFDQRSNQGRRGFKGRDNQANNKPEWRPKFNNRDYLWFRNLQHRATPPQHKHPVLSVSKDGGKTTVMIRNIPNRYSREMLMNFLDDHCMVENRKQEVQDSGASQEKPAVSAYDFLYLPIDFKNRVNKGYAFVNFTEPSAVWKFYLASHNMRWNAFQSNKICEIAYARLQGKEELVNHFQSVDFPCDQGKEEYLPVCFSPERDGSREKVNQHTVGRITSSRIWDTSTSSVKPRVKRFGGL</sequence>
<dbReference type="EMBL" id="CM051399">
    <property type="protein sequence ID" value="KAJ4716596.1"/>
    <property type="molecule type" value="Genomic_DNA"/>
</dbReference>
<keyword evidence="2" id="KW-1185">Reference proteome</keyword>
<protein>
    <submittedName>
        <fullName evidence="1">Protein terminal ear1-like</fullName>
    </submittedName>
</protein>